<organism evidence="1 2">
    <name type="scientific">Intestinibaculum porci</name>
    <dbReference type="NCBI Taxonomy" id="2487118"/>
    <lineage>
        <taxon>Bacteria</taxon>
        <taxon>Bacillati</taxon>
        <taxon>Bacillota</taxon>
        <taxon>Erysipelotrichia</taxon>
        <taxon>Erysipelotrichales</taxon>
        <taxon>Erysipelotrichaceae</taxon>
        <taxon>Intestinibaculum</taxon>
    </lineage>
</organism>
<dbReference type="OrthoDB" id="2003960at2"/>
<evidence type="ECO:0008006" key="3">
    <source>
        <dbReference type="Google" id="ProtNLM"/>
    </source>
</evidence>
<evidence type="ECO:0000313" key="1">
    <source>
        <dbReference type="EMBL" id="BBH27408.1"/>
    </source>
</evidence>
<name>A0A3G9JSJ7_9FIRM</name>
<dbReference type="AlphaFoldDB" id="A0A3G9JSJ7"/>
<accession>A0A3G9JSJ7</accession>
<dbReference type="KEGG" id="ebm:SG0102_23420"/>
<dbReference type="Proteomes" id="UP000268059">
    <property type="component" value="Chromosome"/>
</dbReference>
<keyword evidence="2" id="KW-1185">Reference proteome</keyword>
<protein>
    <recommendedName>
        <fullName evidence="3">DUF4276 domain-containing protein</fullName>
    </recommendedName>
</protein>
<evidence type="ECO:0000313" key="2">
    <source>
        <dbReference type="Proteomes" id="UP000268059"/>
    </source>
</evidence>
<dbReference type="EMBL" id="AP019309">
    <property type="protein sequence ID" value="BBH27408.1"/>
    <property type="molecule type" value="Genomic_DNA"/>
</dbReference>
<gene>
    <name evidence="1" type="ORF">SG0102_23420</name>
</gene>
<dbReference type="InParanoid" id="A0A3G9JSJ7"/>
<dbReference type="RefSeq" id="WP_125120133.1">
    <property type="nucleotide sequence ID" value="NZ_AP019309.1"/>
</dbReference>
<reference evidence="1 2" key="1">
    <citation type="submission" date="2018-11" db="EMBL/GenBank/DDBJ databases">
        <title>Novel Erysipelotrichaceae bacterium isolated from small intestine of a swine.</title>
        <authorList>
            <person name="Kim J.S."/>
            <person name="Choe H."/>
            <person name="Lee Y.R."/>
            <person name="Kim K.M."/>
            <person name="Park D.S."/>
        </authorList>
    </citation>
    <scope>NUCLEOTIDE SEQUENCE [LARGE SCALE GENOMIC DNA]</scope>
    <source>
        <strain evidence="1 2">SG0102</strain>
    </source>
</reference>
<proteinExistence type="predicted"/>
<sequence length="168" mass="19679">MSKQIIFCVETNGKARTDIVYIKDTIRKFYNDYSGINFEYVPMGTKTAFNNKKTKADIRKYIKNNPNGTSYIVYCIDTDQFECNQEQLKLNKSIEDFCLRNGYKLIWFCHDIEEVYIGKSVRNKDKVSISKRFKQKGEIEKVDENKLRKDQQSSGHSNILNVIDSCLK</sequence>